<dbReference type="EMBL" id="CP029288">
    <property type="protein sequence ID" value="AWR96457.1"/>
    <property type="molecule type" value="Genomic_DNA"/>
</dbReference>
<name>A0A2U9IK93_9CREN</name>
<gene>
    <name evidence="2" type="ORF">DFR86_02090</name>
</gene>
<dbReference type="GO" id="GO:0016491">
    <property type="term" value="F:oxidoreductase activity"/>
    <property type="evidence" value="ECO:0007669"/>
    <property type="project" value="InterPro"/>
</dbReference>
<dbReference type="InterPro" id="IPR036188">
    <property type="entry name" value="FAD/NAD-bd_sf"/>
</dbReference>
<dbReference type="PANTHER" id="PTHR43755:SF1">
    <property type="entry name" value="FAD-DEPENDENT PYRIDINE NUCLEOTIDE-DISULPHIDE OXIDOREDUCTASE"/>
    <property type="match status" value="1"/>
</dbReference>
<keyword evidence="3" id="KW-1185">Reference proteome</keyword>
<accession>A0A2U9IK93</accession>
<dbReference type="OrthoDB" id="38899at2157"/>
<dbReference type="KEGG" id="asul:DFR86_02090"/>
<dbReference type="GeneID" id="36836721"/>
<dbReference type="RefSeq" id="WP_110379347.1">
    <property type="nucleotide sequence ID" value="NZ_CP029288.2"/>
</dbReference>
<protein>
    <submittedName>
        <fullName evidence="2">Pyridine nucleotide-disulfide oxidoreductase</fullName>
    </submittedName>
</protein>
<dbReference type="Gene3D" id="3.50.50.60">
    <property type="entry name" value="FAD/NAD(P)-binding domain"/>
    <property type="match status" value="2"/>
</dbReference>
<dbReference type="Pfam" id="PF07992">
    <property type="entry name" value="Pyr_redox_2"/>
    <property type="match status" value="1"/>
</dbReference>
<dbReference type="PANTHER" id="PTHR43755">
    <property type="match status" value="1"/>
</dbReference>
<evidence type="ECO:0000259" key="1">
    <source>
        <dbReference type="Pfam" id="PF07992"/>
    </source>
</evidence>
<feature type="domain" description="FAD/NAD(P)-binding" evidence="1">
    <location>
        <begin position="4"/>
        <end position="273"/>
    </location>
</feature>
<organism evidence="2 3">
    <name type="scientific">Acidianus sulfidivorans JP7</name>
    <dbReference type="NCBI Taxonomy" id="619593"/>
    <lineage>
        <taxon>Archaea</taxon>
        <taxon>Thermoproteota</taxon>
        <taxon>Thermoprotei</taxon>
        <taxon>Sulfolobales</taxon>
        <taxon>Sulfolobaceae</taxon>
        <taxon>Acidianus</taxon>
    </lineage>
</organism>
<evidence type="ECO:0000313" key="3">
    <source>
        <dbReference type="Proteomes" id="UP000248410"/>
    </source>
</evidence>
<dbReference type="Proteomes" id="UP000248410">
    <property type="component" value="Chromosome"/>
</dbReference>
<reference evidence="2 3" key="1">
    <citation type="submission" date="2018-05" db="EMBL/GenBank/DDBJ databases">
        <title>Complete Genome Sequences of Extremely Thermoacidophilic, Metal-Mobilizing Type-Strain Members of the Archaeal Family Sulfolobaceae: Acidianus brierleyi DSM-1651T, Acidianus sulfidivorans DSM-18786T, Metallosphaera hakonensis DSM-7519T, and Metallosphaera prunae DSM-10039T.</title>
        <authorList>
            <person name="Counts J.A."/>
            <person name="Kelly R.M."/>
        </authorList>
    </citation>
    <scope>NUCLEOTIDE SEQUENCE [LARGE SCALE GENOMIC DNA]</scope>
    <source>
        <strain evidence="2 3">JP7</strain>
    </source>
</reference>
<dbReference type="SUPFAM" id="SSF51905">
    <property type="entry name" value="FAD/NAD(P)-binding domain"/>
    <property type="match status" value="1"/>
</dbReference>
<dbReference type="AlphaFoldDB" id="A0A2U9IK93"/>
<dbReference type="InterPro" id="IPR023753">
    <property type="entry name" value="FAD/NAD-binding_dom"/>
</dbReference>
<sequence length="359" mass="40133">MVVKVVVIGGGNAGAIVTNKLKKYKDISVKVIEPSEYHYYQPSTIDIAVGIEEENKFVKSNLELLGDAWIKASAKKVDVENHQVILDNENRIDYDYLVIAAGVKNKKIEGFPSWHTLEGAKELRAQISNFSGKRIVVGYFGTIKCPAAPFELSYLLKEKYPNAEITLVNPVSQPPEIQRPMAEILGKRAKQLGINVIRGFKIKNIDNKNKIIESENGEKIAYDLALIDTPIYAGDEFSNLRDEKSNLIPVDKETLEYRDYDNVFAIGDITNILVPPKTGALAHFEANYIVKSIINSITTNEKLKFNGDAMCAVYNGFGKGSFIYMNYNKSSALGPSSIFFKAKQIFGNIYWQILLGKIF</sequence>
<evidence type="ECO:0000313" key="2">
    <source>
        <dbReference type="EMBL" id="AWR96457.1"/>
    </source>
</evidence>
<proteinExistence type="predicted"/>
<dbReference type="InterPro" id="IPR052541">
    <property type="entry name" value="SQRD"/>
</dbReference>